<reference evidence="6 7" key="1">
    <citation type="submission" date="2018-08" db="EMBL/GenBank/DDBJ databases">
        <title>Genomic Encyclopedia of Archaeal and Bacterial Type Strains, Phase II (KMG-II): from individual species to whole genera.</title>
        <authorList>
            <person name="Goeker M."/>
        </authorList>
    </citation>
    <scope>NUCLEOTIDE SEQUENCE [LARGE SCALE GENOMIC DNA]</scope>
    <source>
        <strain evidence="6 7">DSM 5002</strain>
    </source>
</reference>
<dbReference type="GO" id="GO:0003700">
    <property type="term" value="F:DNA-binding transcription factor activity"/>
    <property type="evidence" value="ECO:0007669"/>
    <property type="project" value="TreeGrafter"/>
</dbReference>
<keyword evidence="1" id="KW-0805">Transcription regulation</keyword>
<evidence type="ECO:0000259" key="4">
    <source>
        <dbReference type="PROSITE" id="PS51077"/>
    </source>
</evidence>
<evidence type="ECO:0000259" key="5">
    <source>
        <dbReference type="PROSITE" id="PS51078"/>
    </source>
</evidence>
<dbReference type="GO" id="GO:0045892">
    <property type="term" value="P:negative regulation of DNA-templated transcription"/>
    <property type="evidence" value="ECO:0007669"/>
    <property type="project" value="TreeGrafter"/>
</dbReference>
<dbReference type="InterPro" id="IPR050707">
    <property type="entry name" value="HTH_MetabolicPath_Reg"/>
</dbReference>
<dbReference type="InterPro" id="IPR036390">
    <property type="entry name" value="WH_DNA-bd_sf"/>
</dbReference>
<dbReference type="PANTHER" id="PTHR30136:SF35">
    <property type="entry name" value="HTH-TYPE TRANSCRIPTIONAL REGULATOR RV1719"/>
    <property type="match status" value="1"/>
</dbReference>
<dbReference type="Gene3D" id="1.10.10.10">
    <property type="entry name" value="Winged helix-like DNA-binding domain superfamily/Winged helix DNA-binding domain"/>
    <property type="match status" value="1"/>
</dbReference>
<dbReference type="Gene3D" id="3.30.450.40">
    <property type="match status" value="1"/>
</dbReference>
<comment type="caution">
    <text evidence="6">The sequence shown here is derived from an EMBL/GenBank/DDBJ whole genome shotgun (WGS) entry which is preliminary data.</text>
</comment>
<dbReference type="Proteomes" id="UP000266273">
    <property type="component" value="Unassembled WGS sequence"/>
</dbReference>
<evidence type="ECO:0000256" key="2">
    <source>
        <dbReference type="ARBA" id="ARBA00023125"/>
    </source>
</evidence>
<dbReference type="Pfam" id="PF09339">
    <property type="entry name" value="HTH_IclR"/>
    <property type="match status" value="1"/>
</dbReference>
<accession>A0A397Q2T1</accession>
<proteinExistence type="predicted"/>
<dbReference type="Pfam" id="PF01614">
    <property type="entry name" value="IclR_C"/>
    <property type="match status" value="1"/>
</dbReference>
<evidence type="ECO:0000313" key="7">
    <source>
        <dbReference type="Proteomes" id="UP000266273"/>
    </source>
</evidence>
<feature type="domain" description="IclR-ED" evidence="5">
    <location>
        <begin position="71"/>
        <end position="254"/>
    </location>
</feature>
<dbReference type="InterPro" id="IPR036388">
    <property type="entry name" value="WH-like_DNA-bd_sf"/>
</dbReference>
<dbReference type="PROSITE" id="PS51077">
    <property type="entry name" value="HTH_ICLR"/>
    <property type="match status" value="1"/>
</dbReference>
<protein>
    <submittedName>
        <fullName evidence="6">IclR family transcriptional regulator</fullName>
    </submittedName>
</protein>
<evidence type="ECO:0000313" key="6">
    <source>
        <dbReference type="EMBL" id="RIA55820.1"/>
    </source>
</evidence>
<keyword evidence="2" id="KW-0238">DNA-binding</keyword>
<dbReference type="InterPro" id="IPR005471">
    <property type="entry name" value="Tscrpt_reg_IclR_N"/>
</dbReference>
<dbReference type="InterPro" id="IPR014757">
    <property type="entry name" value="Tscrpt_reg_IclR_C"/>
</dbReference>
<dbReference type="EMBL" id="QXDF01000001">
    <property type="protein sequence ID" value="RIA55820.1"/>
    <property type="molecule type" value="Genomic_DNA"/>
</dbReference>
<evidence type="ECO:0000256" key="1">
    <source>
        <dbReference type="ARBA" id="ARBA00023015"/>
    </source>
</evidence>
<organism evidence="6 7">
    <name type="scientific">Dichotomicrobium thermohalophilum</name>
    <dbReference type="NCBI Taxonomy" id="933063"/>
    <lineage>
        <taxon>Bacteria</taxon>
        <taxon>Pseudomonadati</taxon>
        <taxon>Pseudomonadota</taxon>
        <taxon>Alphaproteobacteria</taxon>
        <taxon>Hyphomicrobiales</taxon>
        <taxon>Hyphomicrobiaceae</taxon>
        <taxon>Dichotomicrobium</taxon>
    </lineage>
</organism>
<dbReference type="GO" id="GO:0003677">
    <property type="term" value="F:DNA binding"/>
    <property type="evidence" value="ECO:0007669"/>
    <property type="project" value="UniProtKB-KW"/>
</dbReference>
<dbReference type="PANTHER" id="PTHR30136">
    <property type="entry name" value="HELIX-TURN-HELIX TRANSCRIPTIONAL REGULATOR, ICLR FAMILY"/>
    <property type="match status" value="1"/>
</dbReference>
<evidence type="ECO:0000256" key="3">
    <source>
        <dbReference type="ARBA" id="ARBA00023163"/>
    </source>
</evidence>
<keyword evidence="3" id="KW-0804">Transcription</keyword>
<name>A0A397Q2T1_9HYPH</name>
<dbReference type="SUPFAM" id="SSF55781">
    <property type="entry name" value="GAF domain-like"/>
    <property type="match status" value="1"/>
</dbReference>
<dbReference type="SUPFAM" id="SSF46785">
    <property type="entry name" value="Winged helix' DNA-binding domain"/>
    <property type="match status" value="1"/>
</dbReference>
<dbReference type="SMART" id="SM00346">
    <property type="entry name" value="HTH_ICLR"/>
    <property type="match status" value="1"/>
</dbReference>
<feature type="domain" description="HTH iclR-type" evidence="4">
    <location>
        <begin position="8"/>
        <end position="70"/>
    </location>
</feature>
<dbReference type="PROSITE" id="PS51078">
    <property type="entry name" value="ICLR_ED"/>
    <property type="match status" value="1"/>
</dbReference>
<sequence>MPDRREPHSTLQRAFAVIKLLADSGHPMNAPDIGTQLDMNRQTVHRLLNQLEALGIVRRDVARERFEIGPALVELGLRAQTGNHATKLRRAVMEELVAKIGEDCNLAILDGYEIVYIDHVQSDWPLRRQIQIGARMPAYCTAIGKVLLAHLPERALDQYLSVVTLERRTENTCTDPDMLRDNLIQVREQGYAIADQENLVGLLSVAVPVWDPLGRVVAGLSMHGPNARLTQARAHAIVPELKEAAETISNLIVESSSQRVTR</sequence>
<dbReference type="InterPro" id="IPR029016">
    <property type="entry name" value="GAF-like_dom_sf"/>
</dbReference>
<keyword evidence="7" id="KW-1185">Reference proteome</keyword>
<dbReference type="AlphaFoldDB" id="A0A397Q2T1"/>
<gene>
    <name evidence="6" type="ORF">BXY53_0903</name>
</gene>